<dbReference type="InterPro" id="IPR002104">
    <property type="entry name" value="Integrase_catalytic"/>
</dbReference>
<dbReference type="GO" id="GO:0003677">
    <property type="term" value="F:DNA binding"/>
    <property type="evidence" value="ECO:0007669"/>
    <property type="project" value="UniProtKB-KW"/>
</dbReference>
<dbReference type="PANTHER" id="PTHR30629">
    <property type="entry name" value="PROPHAGE INTEGRASE"/>
    <property type="match status" value="1"/>
</dbReference>
<dbReference type="RefSeq" id="WP_118096131.1">
    <property type="nucleotide sequence ID" value="NZ_QRVL01000001.1"/>
</dbReference>
<dbReference type="GO" id="GO:0006310">
    <property type="term" value="P:DNA recombination"/>
    <property type="evidence" value="ECO:0007669"/>
    <property type="project" value="UniProtKB-KW"/>
</dbReference>
<dbReference type="SUPFAM" id="SSF56349">
    <property type="entry name" value="DNA breaking-rejoining enzymes"/>
    <property type="match status" value="1"/>
</dbReference>
<sequence>MKLPNGYGSVTKLSGNRRKPYLARVTLGWITDEQTGKTVQNRVPLGTFKTKKEALQALAEYGANPYDIQNAAMTLAELYDKWTAAYFPTLESESSCRTIKSAWSYCHAIAGMRVKDLRARHIKGIMEDGYIIPSRGANKGEKVLASAGTKSRIKSMFNLMLDYALEYELVDKNYARTFELSDDIIKEKEEAKRGHIIFQDSEMQTLWDNVGKIRFVDWVLIQCYMGWRPQELAILELEDVHLDERYIVGGMKTQAGRHRMVPIHPKIFDLVKKNYDYALELGSHRLFNDPDSPKGGMAITYDKYAGRFDKVIAALKLRDDHRPHDPRMTFITMAKKAEVDEYTIKKLVGHRITDITEAAYTDRDLEWLRAELEKIP</sequence>
<dbReference type="EMBL" id="QRVL01000001">
    <property type="protein sequence ID" value="RGS41869.1"/>
    <property type="molecule type" value="Genomic_DNA"/>
</dbReference>
<keyword evidence="4" id="KW-0233">DNA recombination</keyword>
<evidence type="ECO:0000313" key="6">
    <source>
        <dbReference type="EMBL" id="RGS41869.1"/>
    </source>
</evidence>
<dbReference type="Gene3D" id="1.10.150.130">
    <property type="match status" value="1"/>
</dbReference>
<name>A0A395VCS6_9FIRM</name>
<gene>
    <name evidence="6" type="ORF">DWX93_00580</name>
</gene>
<dbReference type="InterPro" id="IPR013762">
    <property type="entry name" value="Integrase-like_cat_sf"/>
</dbReference>
<keyword evidence="3" id="KW-0238">DNA-binding</keyword>
<dbReference type="InterPro" id="IPR050808">
    <property type="entry name" value="Phage_Integrase"/>
</dbReference>
<dbReference type="PANTHER" id="PTHR30629:SF2">
    <property type="entry name" value="PROPHAGE INTEGRASE INTS-RELATED"/>
    <property type="match status" value="1"/>
</dbReference>
<proteinExistence type="inferred from homology"/>
<dbReference type="Proteomes" id="UP000266172">
    <property type="component" value="Unassembled WGS sequence"/>
</dbReference>
<evidence type="ECO:0000259" key="5">
    <source>
        <dbReference type="PROSITE" id="PS51898"/>
    </source>
</evidence>
<dbReference type="Gene3D" id="1.10.443.10">
    <property type="entry name" value="Intergrase catalytic core"/>
    <property type="match status" value="1"/>
</dbReference>
<dbReference type="InterPro" id="IPR011010">
    <property type="entry name" value="DNA_brk_join_enz"/>
</dbReference>
<evidence type="ECO:0000256" key="3">
    <source>
        <dbReference type="ARBA" id="ARBA00023125"/>
    </source>
</evidence>
<evidence type="ECO:0000256" key="4">
    <source>
        <dbReference type="ARBA" id="ARBA00023172"/>
    </source>
</evidence>
<evidence type="ECO:0000256" key="2">
    <source>
        <dbReference type="ARBA" id="ARBA00022908"/>
    </source>
</evidence>
<dbReference type="GO" id="GO:0015074">
    <property type="term" value="P:DNA integration"/>
    <property type="evidence" value="ECO:0007669"/>
    <property type="project" value="UniProtKB-KW"/>
</dbReference>
<dbReference type="Pfam" id="PF00589">
    <property type="entry name" value="Phage_integrase"/>
    <property type="match status" value="1"/>
</dbReference>
<dbReference type="AlphaFoldDB" id="A0A395VCS6"/>
<feature type="domain" description="Tyr recombinase" evidence="5">
    <location>
        <begin position="192"/>
        <end position="373"/>
    </location>
</feature>
<comment type="caution">
    <text evidence="6">The sequence shown here is derived from an EMBL/GenBank/DDBJ whole genome shotgun (WGS) entry which is preliminary data.</text>
</comment>
<reference evidence="6 7" key="1">
    <citation type="submission" date="2018-08" db="EMBL/GenBank/DDBJ databases">
        <title>A genome reference for cultivated species of the human gut microbiota.</title>
        <authorList>
            <person name="Zou Y."/>
            <person name="Xue W."/>
            <person name="Luo G."/>
        </authorList>
    </citation>
    <scope>NUCLEOTIDE SEQUENCE [LARGE SCALE GENOMIC DNA]</scope>
    <source>
        <strain evidence="6 7">AF22-12AC</strain>
    </source>
</reference>
<evidence type="ECO:0000313" key="7">
    <source>
        <dbReference type="Proteomes" id="UP000266172"/>
    </source>
</evidence>
<protein>
    <submittedName>
        <fullName evidence="6">Integrase</fullName>
    </submittedName>
</protein>
<organism evidence="6 7">
    <name type="scientific">Roseburia hominis</name>
    <dbReference type="NCBI Taxonomy" id="301301"/>
    <lineage>
        <taxon>Bacteria</taxon>
        <taxon>Bacillati</taxon>
        <taxon>Bacillota</taxon>
        <taxon>Clostridia</taxon>
        <taxon>Lachnospirales</taxon>
        <taxon>Lachnospiraceae</taxon>
        <taxon>Roseburia</taxon>
    </lineage>
</organism>
<dbReference type="PROSITE" id="PS51898">
    <property type="entry name" value="TYR_RECOMBINASE"/>
    <property type="match status" value="1"/>
</dbReference>
<evidence type="ECO:0000256" key="1">
    <source>
        <dbReference type="ARBA" id="ARBA00008857"/>
    </source>
</evidence>
<accession>A0A395VCS6</accession>
<comment type="similarity">
    <text evidence="1">Belongs to the 'phage' integrase family.</text>
</comment>
<dbReference type="InterPro" id="IPR010998">
    <property type="entry name" value="Integrase_recombinase_N"/>
</dbReference>
<keyword evidence="2" id="KW-0229">DNA integration</keyword>